<reference evidence="2" key="1">
    <citation type="submission" date="2022-05" db="EMBL/GenBank/DDBJ databases">
        <title>The Musa troglodytarum L. genome provides insights into the mechanism of non-climacteric behaviour and enrichment of carotenoids.</title>
        <authorList>
            <person name="Wang J."/>
        </authorList>
    </citation>
    <scope>NUCLEOTIDE SEQUENCE</scope>
    <source>
        <tissue evidence="2">Leaf</tissue>
    </source>
</reference>
<keyword evidence="3" id="KW-1185">Reference proteome</keyword>
<gene>
    <name evidence="2" type="ORF">MUK42_12599</name>
</gene>
<accession>A0A9E7KE13</accession>
<proteinExistence type="inferred from homology"/>
<dbReference type="Pfam" id="PF02704">
    <property type="entry name" value="GASA"/>
    <property type="match status" value="1"/>
</dbReference>
<dbReference type="InterPro" id="IPR003854">
    <property type="entry name" value="GASA"/>
</dbReference>
<name>A0A9E7KE13_9LILI</name>
<dbReference type="EMBL" id="CP097509">
    <property type="protein sequence ID" value="URE14016.1"/>
    <property type="molecule type" value="Genomic_DNA"/>
</dbReference>
<evidence type="ECO:0000256" key="1">
    <source>
        <dbReference type="ARBA" id="ARBA00010582"/>
    </source>
</evidence>
<organism evidence="2 3">
    <name type="scientific">Musa troglodytarum</name>
    <name type="common">fe'i banana</name>
    <dbReference type="NCBI Taxonomy" id="320322"/>
    <lineage>
        <taxon>Eukaryota</taxon>
        <taxon>Viridiplantae</taxon>
        <taxon>Streptophyta</taxon>
        <taxon>Embryophyta</taxon>
        <taxon>Tracheophyta</taxon>
        <taxon>Spermatophyta</taxon>
        <taxon>Magnoliopsida</taxon>
        <taxon>Liliopsida</taxon>
        <taxon>Zingiberales</taxon>
        <taxon>Musaceae</taxon>
        <taxon>Musa</taxon>
    </lineage>
</organism>
<protein>
    <submittedName>
        <fullName evidence="2">Gibberellin regulated protein</fullName>
    </submittedName>
</protein>
<sequence>MLLTTQPAQCCCYTMALKLAVFVFASLLVVTTRVSSDAEDAFMETGYAKAPVVAPVPAPPAPRFIKDTKECGDACKERCKLHSRQNVCSRACITCCSVCKCVPPGTYGHTELCGKCYTDWKTHGNRTKCP</sequence>
<evidence type="ECO:0000313" key="2">
    <source>
        <dbReference type="EMBL" id="URE14016.1"/>
    </source>
</evidence>
<comment type="similarity">
    <text evidence="1">Belongs to the GASA family.</text>
</comment>
<evidence type="ECO:0000313" key="3">
    <source>
        <dbReference type="Proteomes" id="UP001055439"/>
    </source>
</evidence>
<dbReference type="PANTHER" id="PTHR23201:SF149">
    <property type="entry name" value="GIBBERELLIN STIMULATED TRANSCRIPT RELATED PROTEIN 2"/>
    <property type="match status" value="1"/>
</dbReference>
<dbReference type="AlphaFoldDB" id="A0A9E7KE13"/>
<dbReference type="OrthoDB" id="1850441at2759"/>
<dbReference type="Proteomes" id="UP001055439">
    <property type="component" value="Chromosome 7"/>
</dbReference>
<dbReference type="PANTHER" id="PTHR23201">
    <property type="entry name" value="EXTENSIN, PROLINE-RICH PROTEIN"/>
    <property type="match status" value="1"/>
</dbReference>